<evidence type="ECO:0000313" key="2">
    <source>
        <dbReference type="EMBL" id="MBE1532865.1"/>
    </source>
</evidence>
<reference evidence="2 3" key="1">
    <citation type="submission" date="2020-10" db="EMBL/GenBank/DDBJ databases">
        <title>Sequencing the genomes of 1000 actinobacteria strains.</title>
        <authorList>
            <person name="Klenk H.-P."/>
        </authorList>
    </citation>
    <scope>NUCLEOTIDE SEQUENCE [LARGE SCALE GENOMIC DNA]</scope>
    <source>
        <strain evidence="2 3">DSM 46744</strain>
    </source>
</reference>
<dbReference type="EMBL" id="JADBDZ010000001">
    <property type="protein sequence ID" value="MBE1532865.1"/>
    <property type="molecule type" value="Genomic_DNA"/>
</dbReference>
<proteinExistence type="predicted"/>
<feature type="region of interest" description="Disordered" evidence="1">
    <location>
        <begin position="27"/>
        <end position="74"/>
    </location>
</feature>
<accession>A0ABR9JQL9</accession>
<gene>
    <name evidence="2" type="ORF">H4W34_002698</name>
</gene>
<evidence type="ECO:0008006" key="4">
    <source>
        <dbReference type="Google" id="ProtNLM"/>
    </source>
</evidence>
<dbReference type="RefSeq" id="WP_192759498.1">
    <property type="nucleotide sequence ID" value="NZ_JADBDZ010000001.1"/>
</dbReference>
<organism evidence="2 3">
    <name type="scientific">Actinomadura algeriensis</name>
    <dbReference type="NCBI Taxonomy" id="1679523"/>
    <lineage>
        <taxon>Bacteria</taxon>
        <taxon>Bacillati</taxon>
        <taxon>Actinomycetota</taxon>
        <taxon>Actinomycetes</taxon>
        <taxon>Streptosporangiales</taxon>
        <taxon>Thermomonosporaceae</taxon>
        <taxon>Actinomadura</taxon>
    </lineage>
</organism>
<dbReference type="Proteomes" id="UP000627838">
    <property type="component" value="Unassembled WGS sequence"/>
</dbReference>
<dbReference type="PROSITE" id="PS51257">
    <property type="entry name" value="PROKAR_LIPOPROTEIN"/>
    <property type="match status" value="1"/>
</dbReference>
<sequence>MKGTRVTGVRRALWLVPVAVLAAGCGGTRVQSDDRPPRPGMPITIPPSGAHAPSPGTSTSAAPLPSDLPAPPRVDRKDATAVAKAALTIMYTVDSTVDTGLRDAKLRAVRFLTPGYTAEVNAAPRQYVPAEWHRHRAYLAVRLQSLGREAGAPSDGLATAYRQWKMTTTPTGRDRWRGSPTEQMVYMVLTKSSESEGWRVSDVVVDGDGQA</sequence>
<comment type="caution">
    <text evidence="2">The sequence shown here is derived from an EMBL/GenBank/DDBJ whole genome shotgun (WGS) entry which is preliminary data.</text>
</comment>
<name>A0ABR9JQL9_9ACTN</name>
<evidence type="ECO:0000256" key="1">
    <source>
        <dbReference type="SAM" id="MobiDB-lite"/>
    </source>
</evidence>
<keyword evidence="3" id="KW-1185">Reference proteome</keyword>
<protein>
    <recommendedName>
        <fullName evidence="4">Lipoprotein</fullName>
    </recommendedName>
</protein>
<evidence type="ECO:0000313" key="3">
    <source>
        <dbReference type="Proteomes" id="UP000627838"/>
    </source>
</evidence>